<evidence type="ECO:0000256" key="4">
    <source>
        <dbReference type="ARBA" id="ARBA00022729"/>
    </source>
</evidence>
<sequence>MYCFIIFLVSLLGTVRCSDSVVSAFKDGPKRIFVYNTYNYNSTIHIVVNNTVEQFLDFEEDSDLWHGYPTRVHVSSADTISGEHPLFITATQQKGVSSWELPLVVATKTAVLQFNDVSRTLCPHDAGPNITSVNRPSLQITTSSPQNVSATIKLRRVKDFFVEPGKEVSVVAKPSTPKYYYFSFDSAPVNFSGRQYLPRFNYTIPKSVILIIESDDEVCATISIQNNSCPVFDNEKDVLYQGYHLSMTTKGGITLTQSMFPQGFYIVFIVRENDDVCTGDSFANYIVNRTKSFRFRVIATISYKEYVIGAVVTLALTLLVAAIVAMLPLALRCRATEEVVVEETPGPGPSTSREGSSNDAQPILDVKDDVSDSLSESIPELPAWFALNQPLTLAGLSRATPSANYRRSDRYFWISLTVAVVYALPVVQLLFTYQSMVFQTGDQDLCYYNFLCAHPVGSLSDFNHVYSNVAYVVLGLLFMLQVRNRRRIDKDMGIPQHPGLFYSMGLALAMEGVLSACYHLCPNKMNFQFDSTFMYVIAVLIMVKIYQNRHPDVNASAHSTFMLLALVMALGLFGIVYPSVYFWVFFTILHLNTCLILTLKIYYVGQFKLERGVFSRGWGAIRQHGRYALKPNYTARAILLALANAANWALAVYGLYEHNKDFARHILAILMCNAFLYTVFYTVMKLVHREPLRAHAWAYCAGTAACSAAAVVFFLHSRTKWSQTPAQSRRHNAVCSALQFYDSHDIWHFLSAAAMFLYFNMLLTIDDALNDTPRSEIPVF</sequence>
<evidence type="ECO:0000256" key="3">
    <source>
        <dbReference type="ARBA" id="ARBA00022692"/>
    </source>
</evidence>
<comment type="caution">
    <text evidence="11">The sequence shown here is derived from an EMBL/GenBank/DDBJ whole genome shotgun (WGS) entry which is preliminary data.</text>
</comment>
<dbReference type="Pfam" id="PF13965">
    <property type="entry name" value="SID-1_RNA_chan"/>
    <property type="match status" value="1"/>
</dbReference>
<feature type="transmembrane region" description="Helical" evidence="9">
    <location>
        <begin position="464"/>
        <end position="480"/>
    </location>
</feature>
<keyword evidence="5 9" id="KW-1133">Transmembrane helix</keyword>
<evidence type="ECO:0000256" key="1">
    <source>
        <dbReference type="ARBA" id="ARBA00004141"/>
    </source>
</evidence>
<feature type="signal peptide" evidence="10">
    <location>
        <begin position="1"/>
        <end position="17"/>
    </location>
</feature>
<feature type="compositionally biased region" description="Polar residues" evidence="8">
    <location>
        <begin position="350"/>
        <end position="360"/>
    </location>
</feature>
<feature type="transmembrane region" description="Helical" evidence="9">
    <location>
        <begin position="558"/>
        <end position="577"/>
    </location>
</feature>
<feature type="transmembrane region" description="Helical" evidence="9">
    <location>
        <begin position="411"/>
        <end position="431"/>
    </location>
</feature>
<keyword evidence="4 10" id="KW-0732">Signal</keyword>
<comment type="subcellular location">
    <subcellularLocation>
        <location evidence="1">Membrane</location>
        <topology evidence="1">Multi-pass membrane protein</topology>
    </subcellularLocation>
</comment>
<evidence type="ECO:0008006" key="13">
    <source>
        <dbReference type="Google" id="ProtNLM"/>
    </source>
</evidence>
<evidence type="ECO:0000256" key="8">
    <source>
        <dbReference type="SAM" id="MobiDB-lite"/>
    </source>
</evidence>
<feature type="chain" id="PRO_5045483012" description="SID1 transmembrane family member 1-like" evidence="10">
    <location>
        <begin position="18"/>
        <end position="780"/>
    </location>
</feature>
<accession>A0ABR3H1I9</accession>
<evidence type="ECO:0000256" key="9">
    <source>
        <dbReference type="SAM" id="Phobius"/>
    </source>
</evidence>
<organism evidence="11 12">
    <name type="scientific">Loxostege sticticalis</name>
    <name type="common">Beet webworm moth</name>
    <dbReference type="NCBI Taxonomy" id="481309"/>
    <lineage>
        <taxon>Eukaryota</taxon>
        <taxon>Metazoa</taxon>
        <taxon>Ecdysozoa</taxon>
        <taxon>Arthropoda</taxon>
        <taxon>Hexapoda</taxon>
        <taxon>Insecta</taxon>
        <taxon>Pterygota</taxon>
        <taxon>Neoptera</taxon>
        <taxon>Endopterygota</taxon>
        <taxon>Lepidoptera</taxon>
        <taxon>Glossata</taxon>
        <taxon>Ditrysia</taxon>
        <taxon>Pyraloidea</taxon>
        <taxon>Crambidae</taxon>
        <taxon>Pyraustinae</taxon>
        <taxon>Loxostege</taxon>
    </lineage>
</organism>
<feature type="transmembrane region" description="Helical" evidence="9">
    <location>
        <begin position="696"/>
        <end position="715"/>
    </location>
</feature>
<feature type="transmembrane region" description="Helical" evidence="9">
    <location>
        <begin position="527"/>
        <end position="546"/>
    </location>
</feature>
<evidence type="ECO:0000256" key="2">
    <source>
        <dbReference type="ARBA" id="ARBA00006618"/>
    </source>
</evidence>
<reference evidence="11 12" key="1">
    <citation type="submission" date="2024-06" db="EMBL/GenBank/DDBJ databases">
        <title>A chromosome-level genome assembly of beet webworm, Loxostege sticticalis.</title>
        <authorList>
            <person name="Zhang Y."/>
        </authorList>
    </citation>
    <scope>NUCLEOTIDE SEQUENCE [LARGE SCALE GENOMIC DNA]</scope>
    <source>
        <strain evidence="11">AQ026</strain>
        <tissue evidence="11">Whole body</tissue>
    </source>
</reference>
<feature type="transmembrane region" description="Helical" evidence="9">
    <location>
        <begin position="500"/>
        <end position="521"/>
    </location>
</feature>
<dbReference type="InterPro" id="IPR025958">
    <property type="entry name" value="SID1_TM_fam"/>
</dbReference>
<keyword evidence="3 9" id="KW-0812">Transmembrane</keyword>
<dbReference type="PANTHER" id="PTHR12185">
    <property type="entry name" value="SID1 TRANSMEMBRANE FAMILY MEMEBER"/>
    <property type="match status" value="1"/>
</dbReference>
<comment type="similarity">
    <text evidence="2">Belongs to the SID1 family.</text>
</comment>
<gene>
    <name evidence="11" type="ORF">ABMA27_011169</name>
</gene>
<name>A0ABR3H1I9_LOXSC</name>
<evidence type="ECO:0000313" key="12">
    <source>
        <dbReference type="Proteomes" id="UP001549920"/>
    </source>
</evidence>
<feature type="transmembrane region" description="Helical" evidence="9">
    <location>
        <begin position="306"/>
        <end position="327"/>
    </location>
</feature>
<keyword evidence="12" id="KW-1185">Reference proteome</keyword>
<feature type="transmembrane region" description="Helical" evidence="9">
    <location>
        <begin position="746"/>
        <end position="765"/>
    </location>
</feature>
<evidence type="ECO:0000256" key="10">
    <source>
        <dbReference type="SAM" id="SignalP"/>
    </source>
</evidence>
<dbReference type="EMBL" id="JBEUOH010000029">
    <property type="protein sequence ID" value="KAL0858677.1"/>
    <property type="molecule type" value="Genomic_DNA"/>
</dbReference>
<dbReference type="Proteomes" id="UP001549920">
    <property type="component" value="Unassembled WGS sequence"/>
</dbReference>
<evidence type="ECO:0000256" key="6">
    <source>
        <dbReference type="ARBA" id="ARBA00023136"/>
    </source>
</evidence>
<evidence type="ECO:0000313" key="11">
    <source>
        <dbReference type="EMBL" id="KAL0858677.1"/>
    </source>
</evidence>
<feature type="transmembrane region" description="Helical" evidence="9">
    <location>
        <begin position="662"/>
        <end position="684"/>
    </location>
</feature>
<feature type="region of interest" description="Disordered" evidence="8">
    <location>
        <begin position="341"/>
        <end position="362"/>
    </location>
</feature>
<feature type="transmembrane region" description="Helical" evidence="9">
    <location>
        <begin position="583"/>
        <end position="603"/>
    </location>
</feature>
<dbReference type="PANTHER" id="PTHR12185:SF14">
    <property type="entry name" value="CHOLESTEROL UPTAKE PROTEIN 1"/>
    <property type="match status" value="1"/>
</dbReference>
<keyword evidence="6 9" id="KW-0472">Membrane</keyword>
<feature type="transmembrane region" description="Helical" evidence="9">
    <location>
        <begin position="633"/>
        <end position="656"/>
    </location>
</feature>
<keyword evidence="7" id="KW-0325">Glycoprotein</keyword>
<protein>
    <recommendedName>
        <fullName evidence="13">SID1 transmembrane family member 1-like</fullName>
    </recommendedName>
</protein>
<evidence type="ECO:0000256" key="5">
    <source>
        <dbReference type="ARBA" id="ARBA00022989"/>
    </source>
</evidence>
<evidence type="ECO:0000256" key="7">
    <source>
        <dbReference type="ARBA" id="ARBA00023180"/>
    </source>
</evidence>
<proteinExistence type="inferred from homology"/>